<dbReference type="AlphaFoldDB" id="A0A7J6IVQ8"/>
<dbReference type="GeneID" id="43614742"/>
<reference evidence="1 2" key="2">
    <citation type="submission" date="2020-04" db="EMBL/GenBank/DDBJ databases">
        <title>Genome sequencing and assembly of multiple isolates from the Colletotrichum gloeosporioides species complex.</title>
        <authorList>
            <person name="Gan P."/>
            <person name="Shirasu K."/>
        </authorList>
    </citation>
    <scope>NUCLEOTIDE SEQUENCE [LARGE SCALE GENOMIC DNA]</scope>
    <source>
        <strain evidence="1 2">Nara gc5</strain>
    </source>
</reference>
<dbReference type="RefSeq" id="XP_031889649.1">
    <property type="nucleotide sequence ID" value="XM_032030677.1"/>
</dbReference>
<dbReference type="GO" id="GO:0016740">
    <property type="term" value="F:transferase activity"/>
    <property type="evidence" value="ECO:0007669"/>
    <property type="project" value="UniProtKB-KW"/>
</dbReference>
<dbReference type="Proteomes" id="UP000011096">
    <property type="component" value="Unassembled WGS sequence"/>
</dbReference>
<evidence type="ECO:0000313" key="2">
    <source>
        <dbReference type="Proteomes" id="UP000011096"/>
    </source>
</evidence>
<sequence length="490" mass="55369">MFNLFAKYWRSPQPQRVSTDEVIPVGFFDDTIIFRNFVFYALFNFDSVLAPGLLHDSLGGLLNQPGWNKLGARLRRNDRGELEHHIPKEFSADRPAVGFEHVDLSHLAAEDHPTASKIPRPPSSGQPSIVGDPSHLSDLYLGPDIPRGLNDYLFTNRPQLGLRIVSFKNSTVIVLHWLHLSADAISIGSLLNAWSLKLQGREDDIPKPLTGAYALEDLGKSPTRPHVLSHQHMSTVSLGKWLFWNFYNLVIRPKENRVVCIPAEYLRGLKEKAMAELEAQPSIDGKEKPKFVSEGDVILAWVARLSFSSLSESSECTMALQQVYEWRRALKDLIPHDRPILSNCVGFVVTLIPAKNLLQKPLSYVASQIRRTLIEQGSREQIEAYTSLIRQDPINKAPPLFGDTSMKLLMFTNWQRARLYETDFSAASVNKLDGPLFPSYIQAVPGPYEFNDGLILFGKDSAGNYWFGGQRAQRQWGMMEREIEEGMRDV</sequence>
<name>A0A7J6IVQ8_COLFN</name>
<gene>
    <name evidence="1" type="primary">BOT5-0</name>
    <name evidence="1" type="ORF">CGGC5_v011901</name>
</gene>
<accession>A0A7J6IVQ8</accession>
<keyword evidence="2" id="KW-1185">Reference proteome</keyword>
<keyword evidence="1" id="KW-0808">Transferase</keyword>
<reference evidence="1 2" key="1">
    <citation type="submission" date="2012-08" db="EMBL/GenBank/DDBJ databases">
        <authorList>
            <person name="Gan P.H.P."/>
            <person name="Ikeda K."/>
            <person name="Irieda H."/>
            <person name="Narusaka M."/>
            <person name="O'Connell R.J."/>
            <person name="Narusaka Y."/>
            <person name="Takano Y."/>
            <person name="Kubo Y."/>
            <person name="Shirasu K."/>
        </authorList>
    </citation>
    <scope>NUCLEOTIDE SEQUENCE [LARGE SCALE GENOMIC DNA]</scope>
    <source>
        <strain evidence="1 2">Nara gc5</strain>
    </source>
</reference>
<dbReference type="InterPro" id="IPR023213">
    <property type="entry name" value="CAT-like_dom_sf"/>
</dbReference>
<organism evidence="1 2">
    <name type="scientific">Colletotrichum fructicola (strain Nara gc5)</name>
    <name type="common">Anthracnose fungus</name>
    <name type="synonym">Colletotrichum gloeosporioides (strain Nara gc5)</name>
    <dbReference type="NCBI Taxonomy" id="1213859"/>
    <lineage>
        <taxon>Eukaryota</taxon>
        <taxon>Fungi</taxon>
        <taxon>Dikarya</taxon>
        <taxon>Ascomycota</taxon>
        <taxon>Pezizomycotina</taxon>
        <taxon>Sordariomycetes</taxon>
        <taxon>Hypocreomycetidae</taxon>
        <taxon>Glomerellales</taxon>
        <taxon>Glomerellaceae</taxon>
        <taxon>Colletotrichum</taxon>
        <taxon>Colletotrichum gloeosporioides species complex</taxon>
    </lineage>
</organism>
<dbReference type="OrthoDB" id="21502at2759"/>
<evidence type="ECO:0000313" key="1">
    <source>
        <dbReference type="EMBL" id="KAF4479882.1"/>
    </source>
</evidence>
<proteinExistence type="predicted"/>
<dbReference type="EMBL" id="ANPB02000007">
    <property type="protein sequence ID" value="KAF4479882.1"/>
    <property type="molecule type" value="Genomic_DNA"/>
</dbReference>
<protein>
    <submittedName>
        <fullName evidence="1">Acetyltransferase BOT5</fullName>
    </submittedName>
</protein>
<dbReference type="InParanoid" id="A0A7J6IVQ8"/>
<comment type="caution">
    <text evidence="1">The sequence shown here is derived from an EMBL/GenBank/DDBJ whole genome shotgun (WGS) entry which is preliminary data.</text>
</comment>
<dbReference type="Gene3D" id="3.30.559.10">
    <property type="entry name" value="Chloramphenicol acetyltransferase-like domain"/>
    <property type="match status" value="2"/>
</dbReference>
<dbReference type="Pfam" id="PF02458">
    <property type="entry name" value="Transferase"/>
    <property type="match status" value="1"/>
</dbReference>